<evidence type="ECO:0000313" key="3">
    <source>
        <dbReference type="Proteomes" id="UP000694395"/>
    </source>
</evidence>
<protein>
    <submittedName>
        <fullName evidence="2">Structural maintenance of chromosomes 4</fullName>
    </submittedName>
</protein>
<dbReference type="Ensembl" id="ENSOMYT00000103242.2">
    <property type="protein sequence ID" value="ENSOMYP00000094984.2"/>
    <property type="gene ID" value="ENSOMYG00000043325.2"/>
</dbReference>
<keyword evidence="3" id="KW-1185">Reference proteome</keyword>
<reference evidence="2" key="1">
    <citation type="submission" date="2020-07" db="EMBL/GenBank/DDBJ databases">
        <title>A long reads based de novo assembly of the rainbow trout Arlee double haploid line genome.</title>
        <authorList>
            <person name="Gao G."/>
            <person name="Palti Y."/>
        </authorList>
    </citation>
    <scope>NUCLEOTIDE SEQUENCE [LARGE SCALE GENOMIC DNA]</scope>
</reference>
<reference evidence="2" key="3">
    <citation type="submission" date="2025-09" db="UniProtKB">
        <authorList>
            <consortium name="Ensembl"/>
        </authorList>
    </citation>
    <scope>IDENTIFICATION</scope>
</reference>
<sequence length="158" mass="17073">MTAKTSKSELDVPHKEANSNGQEAPPTNTPAPGEGAEAVDNRGLEEILGSIPPPPPPAMTNEPGAPCLTITHIFNQNVKSCAGEQILGPFHKVRKSILTPHYGSFVTLGIVVLWLKKSDPKKSVLIHSSDQHKDVQSCTVEVHFQKITDKVTRLLAQL</sequence>
<accession>A0A8C7UMN0</accession>
<name>A0A8C7UMN0_ONCMY</name>
<proteinExistence type="predicted"/>
<dbReference type="GeneTree" id="ENSGT00900000141094"/>
<organism evidence="2 3">
    <name type="scientific">Oncorhynchus mykiss</name>
    <name type="common">Rainbow trout</name>
    <name type="synonym">Salmo gairdneri</name>
    <dbReference type="NCBI Taxonomy" id="8022"/>
    <lineage>
        <taxon>Eukaryota</taxon>
        <taxon>Metazoa</taxon>
        <taxon>Chordata</taxon>
        <taxon>Craniata</taxon>
        <taxon>Vertebrata</taxon>
        <taxon>Euteleostomi</taxon>
        <taxon>Actinopterygii</taxon>
        <taxon>Neopterygii</taxon>
        <taxon>Teleostei</taxon>
        <taxon>Protacanthopterygii</taxon>
        <taxon>Salmoniformes</taxon>
        <taxon>Salmonidae</taxon>
        <taxon>Salmoninae</taxon>
        <taxon>Oncorhynchus</taxon>
    </lineage>
</organism>
<evidence type="ECO:0000256" key="1">
    <source>
        <dbReference type="SAM" id="MobiDB-lite"/>
    </source>
</evidence>
<reference evidence="2" key="2">
    <citation type="submission" date="2025-08" db="UniProtKB">
        <authorList>
            <consortium name="Ensembl"/>
        </authorList>
    </citation>
    <scope>IDENTIFICATION</scope>
</reference>
<dbReference type="AlphaFoldDB" id="A0A8C7UMN0"/>
<feature type="compositionally biased region" description="Basic and acidic residues" evidence="1">
    <location>
        <begin position="1"/>
        <end position="17"/>
    </location>
</feature>
<evidence type="ECO:0000313" key="2">
    <source>
        <dbReference type="Ensembl" id="ENSOMYP00000094984.2"/>
    </source>
</evidence>
<feature type="region of interest" description="Disordered" evidence="1">
    <location>
        <begin position="1"/>
        <end position="38"/>
    </location>
</feature>
<dbReference type="Proteomes" id="UP000694395">
    <property type="component" value="Chromosome 24"/>
</dbReference>